<sequence>MREVAQGRRAAAQHRRRSPSSSCAPQRAAGVAEEWREAGRVQQMRRWRCGRRQGSSSCPQRRRSGRRGRTRRSHPLVTFNQCVDLLATRLSFTSSSCSLGLSPGPYLSWPRGPARTSRRWWQLRIQRSPLAGQRQR</sequence>
<organism evidence="2">
    <name type="scientific">Arundo donax</name>
    <name type="common">Giant reed</name>
    <name type="synonym">Donax arundinaceus</name>
    <dbReference type="NCBI Taxonomy" id="35708"/>
    <lineage>
        <taxon>Eukaryota</taxon>
        <taxon>Viridiplantae</taxon>
        <taxon>Streptophyta</taxon>
        <taxon>Embryophyta</taxon>
        <taxon>Tracheophyta</taxon>
        <taxon>Spermatophyta</taxon>
        <taxon>Magnoliopsida</taxon>
        <taxon>Liliopsida</taxon>
        <taxon>Poales</taxon>
        <taxon>Poaceae</taxon>
        <taxon>PACMAD clade</taxon>
        <taxon>Arundinoideae</taxon>
        <taxon>Arundineae</taxon>
        <taxon>Arundo</taxon>
    </lineage>
</organism>
<reference evidence="2" key="2">
    <citation type="journal article" date="2015" name="Data Brief">
        <title>Shoot transcriptome of the giant reed, Arundo donax.</title>
        <authorList>
            <person name="Barrero R.A."/>
            <person name="Guerrero F.D."/>
            <person name="Moolhuijzen P."/>
            <person name="Goolsby J.A."/>
            <person name="Tidwell J."/>
            <person name="Bellgard S.E."/>
            <person name="Bellgard M.I."/>
        </authorList>
    </citation>
    <scope>NUCLEOTIDE SEQUENCE</scope>
    <source>
        <tissue evidence="2">Shoot tissue taken approximately 20 cm above the soil surface</tissue>
    </source>
</reference>
<dbReference type="AlphaFoldDB" id="A0A0A9G9U6"/>
<feature type="region of interest" description="Disordered" evidence="1">
    <location>
        <begin position="46"/>
        <end position="74"/>
    </location>
</feature>
<evidence type="ECO:0000313" key="2">
    <source>
        <dbReference type="EMBL" id="JAE21242.1"/>
    </source>
</evidence>
<name>A0A0A9G9U6_ARUDO</name>
<protein>
    <submittedName>
        <fullName evidence="2">Uncharacterized protein</fullName>
    </submittedName>
</protein>
<feature type="compositionally biased region" description="Basic residues" evidence="1">
    <location>
        <begin position="60"/>
        <end position="74"/>
    </location>
</feature>
<dbReference type="EMBL" id="GBRH01176654">
    <property type="protein sequence ID" value="JAE21242.1"/>
    <property type="molecule type" value="Transcribed_RNA"/>
</dbReference>
<proteinExistence type="predicted"/>
<accession>A0A0A9G9U6</accession>
<feature type="region of interest" description="Disordered" evidence="1">
    <location>
        <begin position="1"/>
        <end position="30"/>
    </location>
</feature>
<evidence type="ECO:0000256" key="1">
    <source>
        <dbReference type="SAM" id="MobiDB-lite"/>
    </source>
</evidence>
<reference evidence="2" key="1">
    <citation type="submission" date="2014-09" db="EMBL/GenBank/DDBJ databases">
        <authorList>
            <person name="Magalhaes I.L.F."/>
            <person name="Oliveira U."/>
            <person name="Santos F.R."/>
            <person name="Vidigal T.H.D.A."/>
            <person name="Brescovit A.D."/>
            <person name="Santos A.J."/>
        </authorList>
    </citation>
    <scope>NUCLEOTIDE SEQUENCE</scope>
    <source>
        <tissue evidence="2">Shoot tissue taken approximately 20 cm above the soil surface</tissue>
    </source>
</reference>